<keyword evidence="1" id="KW-1185">Reference proteome</keyword>
<reference evidence="1" key="1">
    <citation type="submission" date="2013-11" db="EMBL/GenBank/DDBJ databases">
        <authorList>
            <person name="Aslett M."/>
        </authorList>
    </citation>
    <scope>NUCLEOTIDE SEQUENCE [LARGE SCALE GENOMIC DNA]</scope>
    <source>
        <strain evidence="1">Edinburgh</strain>
    </source>
</reference>
<reference evidence="1" key="2">
    <citation type="submission" date="2014-03" db="EMBL/GenBank/DDBJ databases">
        <title>The whipworm genome and dual-species transcriptomics of an intimate host-pathogen interaction.</title>
        <authorList>
            <person name="Foth B.J."/>
            <person name="Tsai I.J."/>
            <person name="Reid A.J."/>
            <person name="Bancroft A.J."/>
            <person name="Nichol S."/>
            <person name="Tracey A."/>
            <person name="Holroyd N."/>
            <person name="Cotton J.A."/>
            <person name="Stanley E.J."/>
            <person name="Zarowiecki M."/>
            <person name="Liu J.Z."/>
            <person name="Huckvale T."/>
            <person name="Cooper P.J."/>
            <person name="Grencis R.K."/>
            <person name="Berriman M."/>
        </authorList>
    </citation>
    <scope>NUCLEOTIDE SEQUENCE [LARGE SCALE GENOMIC DNA]</scope>
    <source>
        <strain evidence="1">Edinburgh</strain>
    </source>
</reference>
<dbReference type="Proteomes" id="UP000046395">
    <property type="component" value="Unassembled WGS sequence"/>
</dbReference>
<organism evidence="1 2">
    <name type="scientific">Trichuris muris</name>
    <name type="common">Mouse whipworm</name>
    <dbReference type="NCBI Taxonomy" id="70415"/>
    <lineage>
        <taxon>Eukaryota</taxon>
        <taxon>Metazoa</taxon>
        <taxon>Ecdysozoa</taxon>
        <taxon>Nematoda</taxon>
        <taxon>Enoplea</taxon>
        <taxon>Dorylaimia</taxon>
        <taxon>Trichinellida</taxon>
        <taxon>Trichuridae</taxon>
        <taxon>Trichuris</taxon>
    </lineage>
</organism>
<evidence type="ECO:0000313" key="2">
    <source>
        <dbReference type="WBParaSite" id="TMUE_0000000120.1"/>
    </source>
</evidence>
<accession>A0A5S6PYQ6</accession>
<evidence type="ECO:0000313" key="1">
    <source>
        <dbReference type="Proteomes" id="UP000046395"/>
    </source>
</evidence>
<dbReference type="WBParaSite" id="TMUE_0000000120.1">
    <property type="protein sequence ID" value="TMUE_0000000120.1"/>
    <property type="gene ID" value="WBGene00296068"/>
</dbReference>
<dbReference type="AlphaFoldDB" id="A0A5S6PYQ6"/>
<proteinExistence type="predicted"/>
<name>A0A5S6PYQ6_TRIMR</name>
<dbReference type="WBParaSite" id="TMUE_2000010071.1">
    <property type="protein sequence ID" value="TMUE_2000010071.1"/>
    <property type="gene ID" value="WBGene00300832"/>
</dbReference>
<sequence length="79" mass="8701">MAEIEAFEEETSAYAVIVRASTNWARLVVRACPATIRVEPRRRIQAVAIQLQVGGPTAAQMDARSLFARSPQKTGIRSM</sequence>
<evidence type="ECO:0000313" key="3">
    <source>
        <dbReference type="WBParaSite" id="TMUE_2000010071.1"/>
    </source>
</evidence>
<protein>
    <submittedName>
        <fullName evidence="2 3">Uncharacterized protein</fullName>
    </submittedName>
</protein>
<reference evidence="2 3" key="3">
    <citation type="submission" date="2019-12" db="UniProtKB">
        <authorList>
            <consortium name="WormBaseParasite"/>
        </authorList>
    </citation>
    <scope>IDENTIFICATION</scope>
</reference>